<sequence length="55" mass="5767">MVLVVFIVHGSAFGFLSPFRATSFHVCSAGGSGFHSTVLCIVLFSFLSCLTPSPS</sequence>
<evidence type="ECO:0000313" key="2">
    <source>
        <dbReference type="EMBL" id="KAE8380898.1"/>
    </source>
</evidence>
<reference evidence="2 3" key="1">
    <citation type="submission" date="2019-04" db="EMBL/GenBank/DDBJ databases">
        <title>Friends and foes A comparative genomics studyof 23 Aspergillus species from section Flavi.</title>
        <authorList>
            <consortium name="DOE Joint Genome Institute"/>
            <person name="Kjaerbolling I."/>
            <person name="Vesth T."/>
            <person name="Frisvad J.C."/>
            <person name="Nybo J.L."/>
            <person name="Theobald S."/>
            <person name="Kildgaard S."/>
            <person name="Isbrandt T."/>
            <person name="Kuo A."/>
            <person name="Sato A."/>
            <person name="Lyhne E.K."/>
            <person name="Kogle M.E."/>
            <person name="Wiebenga A."/>
            <person name="Kun R.S."/>
            <person name="Lubbers R.J."/>
            <person name="Makela M.R."/>
            <person name="Barry K."/>
            <person name="Chovatia M."/>
            <person name="Clum A."/>
            <person name="Daum C."/>
            <person name="Haridas S."/>
            <person name="He G."/>
            <person name="LaButti K."/>
            <person name="Lipzen A."/>
            <person name="Mondo S."/>
            <person name="Riley R."/>
            <person name="Salamov A."/>
            <person name="Simmons B.A."/>
            <person name="Magnuson J.K."/>
            <person name="Henrissat B."/>
            <person name="Mortensen U.H."/>
            <person name="Larsen T.O."/>
            <person name="Devries R.P."/>
            <person name="Grigoriev I.V."/>
            <person name="Machida M."/>
            <person name="Baker S.E."/>
            <person name="Andersen M.R."/>
        </authorList>
    </citation>
    <scope>NUCLEOTIDE SEQUENCE [LARGE SCALE GENOMIC DNA]</scope>
    <source>
        <strain evidence="2 3">IBT 29228</strain>
    </source>
</reference>
<accession>A0A5N7BGQ7</accession>
<evidence type="ECO:0000256" key="1">
    <source>
        <dbReference type="SAM" id="Phobius"/>
    </source>
</evidence>
<proteinExistence type="predicted"/>
<keyword evidence="1" id="KW-1133">Transmembrane helix</keyword>
<gene>
    <name evidence="2" type="ORF">BDV26DRAFT_256468</name>
</gene>
<protein>
    <submittedName>
        <fullName evidence="2">Uncharacterized protein</fullName>
    </submittedName>
</protein>
<keyword evidence="1" id="KW-0472">Membrane</keyword>
<dbReference type="EMBL" id="ML736176">
    <property type="protein sequence ID" value="KAE8380898.1"/>
    <property type="molecule type" value="Genomic_DNA"/>
</dbReference>
<keyword evidence="3" id="KW-1185">Reference proteome</keyword>
<organism evidence="2 3">
    <name type="scientific">Aspergillus bertholletiae</name>
    <dbReference type="NCBI Taxonomy" id="1226010"/>
    <lineage>
        <taxon>Eukaryota</taxon>
        <taxon>Fungi</taxon>
        <taxon>Dikarya</taxon>
        <taxon>Ascomycota</taxon>
        <taxon>Pezizomycotina</taxon>
        <taxon>Eurotiomycetes</taxon>
        <taxon>Eurotiomycetidae</taxon>
        <taxon>Eurotiales</taxon>
        <taxon>Aspergillaceae</taxon>
        <taxon>Aspergillus</taxon>
        <taxon>Aspergillus subgen. Circumdati</taxon>
    </lineage>
</organism>
<feature type="transmembrane region" description="Helical" evidence="1">
    <location>
        <begin position="33"/>
        <end position="51"/>
    </location>
</feature>
<dbReference type="AlphaFoldDB" id="A0A5N7BGQ7"/>
<keyword evidence="1" id="KW-0812">Transmembrane</keyword>
<dbReference type="Proteomes" id="UP000326198">
    <property type="component" value="Unassembled WGS sequence"/>
</dbReference>
<evidence type="ECO:0000313" key="3">
    <source>
        <dbReference type="Proteomes" id="UP000326198"/>
    </source>
</evidence>
<name>A0A5N7BGQ7_9EURO</name>